<gene>
    <name evidence="1" type="ORF">CTI12_AA177420</name>
</gene>
<dbReference type="AlphaFoldDB" id="A0A2U1NXS3"/>
<protein>
    <submittedName>
        <fullName evidence="1">Uncharacterized protein</fullName>
    </submittedName>
</protein>
<dbReference type="SUPFAM" id="SSF81558">
    <property type="entry name" value="Photosystem I subunits PsaA/PsaB"/>
    <property type="match status" value="1"/>
</dbReference>
<dbReference type="Pfam" id="PF00223">
    <property type="entry name" value="PsaA_PsaB"/>
    <property type="match status" value="1"/>
</dbReference>
<reference evidence="1 2" key="1">
    <citation type="journal article" date="2018" name="Mol. Plant">
        <title>The genome of Artemisia annua provides insight into the evolution of Asteraceae family and artemisinin biosynthesis.</title>
        <authorList>
            <person name="Shen Q."/>
            <person name="Zhang L."/>
            <person name="Liao Z."/>
            <person name="Wang S."/>
            <person name="Yan T."/>
            <person name="Shi P."/>
            <person name="Liu M."/>
            <person name="Fu X."/>
            <person name="Pan Q."/>
            <person name="Wang Y."/>
            <person name="Lv Z."/>
            <person name="Lu X."/>
            <person name="Zhang F."/>
            <person name="Jiang W."/>
            <person name="Ma Y."/>
            <person name="Chen M."/>
            <person name="Hao X."/>
            <person name="Li L."/>
            <person name="Tang Y."/>
            <person name="Lv G."/>
            <person name="Zhou Y."/>
            <person name="Sun X."/>
            <person name="Brodelius P.E."/>
            <person name="Rose J.K.C."/>
            <person name="Tang K."/>
        </authorList>
    </citation>
    <scope>NUCLEOTIDE SEQUENCE [LARGE SCALE GENOMIC DNA]</scope>
    <source>
        <strain evidence="2">cv. Huhao1</strain>
        <tissue evidence="1">Leaf</tissue>
    </source>
</reference>
<accession>A0A2U1NXS3</accession>
<dbReference type="GO" id="GO:0016020">
    <property type="term" value="C:membrane"/>
    <property type="evidence" value="ECO:0007669"/>
    <property type="project" value="InterPro"/>
</dbReference>
<evidence type="ECO:0000313" key="2">
    <source>
        <dbReference type="Proteomes" id="UP000245207"/>
    </source>
</evidence>
<sequence>MDAIYQVLNKVFAGIFLECSHRFRKGRGTQTFFAQSSITINGWLHDFLWAQASQPRALSIVQGRAVGVTHYLLGGIATTDGLLRLS</sequence>
<evidence type="ECO:0000313" key="1">
    <source>
        <dbReference type="EMBL" id="PWA78315.1"/>
    </source>
</evidence>
<dbReference type="Gene3D" id="1.20.1130.10">
    <property type="entry name" value="Photosystem I PsaA/PsaB"/>
    <property type="match status" value="2"/>
</dbReference>
<comment type="caution">
    <text evidence="1">The sequence shown here is derived from an EMBL/GenBank/DDBJ whole genome shotgun (WGS) entry which is preliminary data.</text>
</comment>
<dbReference type="GO" id="GO:0015979">
    <property type="term" value="P:photosynthesis"/>
    <property type="evidence" value="ECO:0007669"/>
    <property type="project" value="InterPro"/>
</dbReference>
<organism evidence="1 2">
    <name type="scientific">Artemisia annua</name>
    <name type="common">Sweet wormwood</name>
    <dbReference type="NCBI Taxonomy" id="35608"/>
    <lineage>
        <taxon>Eukaryota</taxon>
        <taxon>Viridiplantae</taxon>
        <taxon>Streptophyta</taxon>
        <taxon>Embryophyta</taxon>
        <taxon>Tracheophyta</taxon>
        <taxon>Spermatophyta</taxon>
        <taxon>Magnoliopsida</taxon>
        <taxon>eudicotyledons</taxon>
        <taxon>Gunneridae</taxon>
        <taxon>Pentapetalae</taxon>
        <taxon>asterids</taxon>
        <taxon>campanulids</taxon>
        <taxon>Asterales</taxon>
        <taxon>Asteraceae</taxon>
        <taxon>Asteroideae</taxon>
        <taxon>Anthemideae</taxon>
        <taxon>Artemisiinae</taxon>
        <taxon>Artemisia</taxon>
    </lineage>
</organism>
<dbReference type="InterPro" id="IPR036408">
    <property type="entry name" value="PSI_PsaA/B_sf"/>
</dbReference>
<dbReference type="InterPro" id="IPR001280">
    <property type="entry name" value="PSI_PsaA/B"/>
</dbReference>
<keyword evidence="2" id="KW-1185">Reference proteome</keyword>
<dbReference type="EMBL" id="PKPP01002006">
    <property type="protein sequence ID" value="PWA78315.1"/>
    <property type="molecule type" value="Genomic_DNA"/>
</dbReference>
<dbReference type="STRING" id="35608.A0A2U1NXS3"/>
<name>A0A2U1NXS3_ARTAN</name>
<proteinExistence type="predicted"/>
<dbReference type="GO" id="GO:0009579">
    <property type="term" value="C:thylakoid"/>
    <property type="evidence" value="ECO:0007669"/>
    <property type="project" value="InterPro"/>
</dbReference>
<dbReference type="Proteomes" id="UP000245207">
    <property type="component" value="Unassembled WGS sequence"/>
</dbReference>